<proteinExistence type="predicted"/>
<sequence length="132" mass="14768">MPENKFLNEKADKKKRAGKAVWLLLFFSAIAIAMVVKIAVTGSLKPDFHKGLPSREEAYEIAKEFVRPTLKSPSVNFSDEGFQAGKTSDSVYVIKSSLETEGTTMDFKITLQYKGGEPNKQKNWSVIDLSNY</sequence>
<dbReference type="EMBL" id="PGFJ01000001">
    <property type="protein sequence ID" value="PJJ84863.1"/>
    <property type="molecule type" value="Genomic_DNA"/>
</dbReference>
<gene>
    <name evidence="2" type="ORF">CLV57_1885</name>
</gene>
<dbReference type="AlphaFoldDB" id="A0A2H9VVJ9"/>
<name>A0A2H9VVJ9_9SPHI</name>
<evidence type="ECO:0000313" key="3">
    <source>
        <dbReference type="Proteomes" id="UP000242687"/>
    </source>
</evidence>
<keyword evidence="1" id="KW-0812">Transmembrane</keyword>
<keyword evidence="3" id="KW-1185">Reference proteome</keyword>
<evidence type="ECO:0000256" key="1">
    <source>
        <dbReference type="SAM" id="Phobius"/>
    </source>
</evidence>
<organism evidence="2 3">
    <name type="scientific">Mucilaginibacter auburnensis</name>
    <dbReference type="NCBI Taxonomy" id="1457233"/>
    <lineage>
        <taxon>Bacteria</taxon>
        <taxon>Pseudomonadati</taxon>
        <taxon>Bacteroidota</taxon>
        <taxon>Sphingobacteriia</taxon>
        <taxon>Sphingobacteriales</taxon>
        <taxon>Sphingobacteriaceae</taxon>
        <taxon>Mucilaginibacter</taxon>
    </lineage>
</organism>
<keyword evidence="1" id="KW-1133">Transmembrane helix</keyword>
<dbReference type="OrthoDB" id="799349at2"/>
<dbReference type="RefSeq" id="WP_100341036.1">
    <property type="nucleotide sequence ID" value="NZ_PGFJ01000001.1"/>
</dbReference>
<protein>
    <submittedName>
        <fullName evidence="2">Uncharacterized protein</fullName>
    </submittedName>
</protein>
<evidence type="ECO:0000313" key="2">
    <source>
        <dbReference type="EMBL" id="PJJ84863.1"/>
    </source>
</evidence>
<dbReference type="Proteomes" id="UP000242687">
    <property type="component" value="Unassembled WGS sequence"/>
</dbReference>
<comment type="caution">
    <text evidence="2">The sequence shown here is derived from an EMBL/GenBank/DDBJ whole genome shotgun (WGS) entry which is preliminary data.</text>
</comment>
<reference evidence="2 3" key="1">
    <citation type="submission" date="2017-11" db="EMBL/GenBank/DDBJ databases">
        <title>Genomic Encyclopedia of Archaeal and Bacterial Type Strains, Phase II (KMG-II): From Individual Species to Whole Genera.</title>
        <authorList>
            <person name="Goeker M."/>
        </authorList>
    </citation>
    <scope>NUCLEOTIDE SEQUENCE [LARGE SCALE GENOMIC DNA]</scope>
    <source>
        <strain evidence="2 3">DSM 28175</strain>
    </source>
</reference>
<accession>A0A2H9VVJ9</accession>
<keyword evidence="1" id="KW-0472">Membrane</keyword>
<feature type="transmembrane region" description="Helical" evidence="1">
    <location>
        <begin position="20"/>
        <end position="40"/>
    </location>
</feature>